<proteinExistence type="predicted"/>
<protein>
    <submittedName>
        <fullName evidence="1">Uncharacterized protein</fullName>
    </submittedName>
</protein>
<organism evidence="1">
    <name type="scientific">Anguilla anguilla</name>
    <name type="common">European freshwater eel</name>
    <name type="synonym">Muraena anguilla</name>
    <dbReference type="NCBI Taxonomy" id="7936"/>
    <lineage>
        <taxon>Eukaryota</taxon>
        <taxon>Metazoa</taxon>
        <taxon>Chordata</taxon>
        <taxon>Craniata</taxon>
        <taxon>Vertebrata</taxon>
        <taxon>Euteleostomi</taxon>
        <taxon>Actinopterygii</taxon>
        <taxon>Neopterygii</taxon>
        <taxon>Teleostei</taxon>
        <taxon>Anguilliformes</taxon>
        <taxon>Anguillidae</taxon>
        <taxon>Anguilla</taxon>
    </lineage>
</organism>
<dbReference type="AlphaFoldDB" id="A0A0E9QWD6"/>
<reference evidence="1" key="2">
    <citation type="journal article" date="2015" name="Fish Shellfish Immunol.">
        <title>Early steps in the European eel (Anguilla anguilla)-Vibrio vulnificus interaction in the gills: Role of the RtxA13 toxin.</title>
        <authorList>
            <person name="Callol A."/>
            <person name="Pajuelo D."/>
            <person name="Ebbesson L."/>
            <person name="Teles M."/>
            <person name="MacKenzie S."/>
            <person name="Amaro C."/>
        </authorList>
    </citation>
    <scope>NUCLEOTIDE SEQUENCE</scope>
</reference>
<sequence length="54" mass="6164">MVYIWVADSISIPRESSIFHTERHSTCATDGFDPWLIKESTNSTDIPVFCSWSV</sequence>
<evidence type="ECO:0000313" key="1">
    <source>
        <dbReference type="EMBL" id="JAH21174.1"/>
    </source>
</evidence>
<accession>A0A0E9QWD6</accession>
<dbReference type="EMBL" id="GBXM01087403">
    <property type="protein sequence ID" value="JAH21174.1"/>
    <property type="molecule type" value="Transcribed_RNA"/>
</dbReference>
<name>A0A0E9QWD6_ANGAN</name>
<reference evidence="1" key="1">
    <citation type="submission" date="2014-11" db="EMBL/GenBank/DDBJ databases">
        <authorList>
            <person name="Amaro Gonzalez C."/>
        </authorList>
    </citation>
    <scope>NUCLEOTIDE SEQUENCE</scope>
</reference>